<dbReference type="InterPro" id="IPR005807">
    <property type="entry name" value="SecE_bac"/>
</dbReference>
<keyword evidence="2 9" id="KW-0813">Transport</keyword>
<evidence type="ECO:0000256" key="6">
    <source>
        <dbReference type="ARBA" id="ARBA00022989"/>
    </source>
</evidence>
<comment type="similarity">
    <text evidence="9">Belongs to the SecE/SEC61-gamma family.</text>
</comment>
<organism evidence="10 11">
    <name type="scientific">Antarctobacter heliothermus</name>
    <dbReference type="NCBI Taxonomy" id="74033"/>
    <lineage>
        <taxon>Bacteria</taxon>
        <taxon>Pseudomonadati</taxon>
        <taxon>Pseudomonadota</taxon>
        <taxon>Alphaproteobacteria</taxon>
        <taxon>Rhodobacterales</taxon>
        <taxon>Roseobacteraceae</taxon>
        <taxon>Antarctobacter</taxon>
    </lineage>
</organism>
<dbReference type="HAMAP" id="MF_00422">
    <property type="entry name" value="SecE"/>
    <property type="match status" value="1"/>
</dbReference>
<dbReference type="NCBIfam" id="TIGR00964">
    <property type="entry name" value="secE_bact"/>
    <property type="match status" value="1"/>
</dbReference>
<evidence type="ECO:0000313" key="11">
    <source>
        <dbReference type="Proteomes" id="UP000203589"/>
    </source>
</evidence>
<evidence type="ECO:0000256" key="4">
    <source>
        <dbReference type="ARBA" id="ARBA00022692"/>
    </source>
</evidence>
<comment type="subcellular location">
    <subcellularLocation>
        <location evidence="9">Cell membrane</location>
        <topology evidence="9">Single-pass membrane protein</topology>
    </subcellularLocation>
    <subcellularLocation>
        <location evidence="1">Membrane</location>
    </subcellularLocation>
</comment>
<comment type="subunit">
    <text evidence="9">Component of the Sec protein translocase complex. Heterotrimer consisting of SecY, SecE and SecG subunits. The heterotrimers can form oligomers, although 1 heterotrimer is thought to be able to translocate proteins. Interacts with the ribosome. Interacts with SecDF, and other proteins may be involved. Interacts with SecA.</text>
</comment>
<dbReference type="GO" id="GO:0005886">
    <property type="term" value="C:plasma membrane"/>
    <property type="evidence" value="ECO:0007669"/>
    <property type="project" value="UniProtKB-SubCell"/>
</dbReference>
<keyword evidence="7 9" id="KW-0811">Translocation</keyword>
<keyword evidence="8 9" id="KW-0472">Membrane</keyword>
<feature type="transmembrane region" description="Helical" evidence="9">
    <location>
        <begin position="28"/>
        <end position="49"/>
    </location>
</feature>
<dbReference type="PANTHER" id="PTHR33910:SF1">
    <property type="entry name" value="PROTEIN TRANSLOCASE SUBUNIT SECE"/>
    <property type="match status" value="1"/>
</dbReference>
<evidence type="ECO:0000256" key="3">
    <source>
        <dbReference type="ARBA" id="ARBA00022475"/>
    </source>
</evidence>
<keyword evidence="3 9" id="KW-1003">Cell membrane</keyword>
<evidence type="ECO:0000256" key="8">
    <source>
        <dbReference type="ARBA" id="ARBA00023136"/>
    </source>
</evidence>
<keyword evidence="6 9" id="KW-1133">Transmembrane helix</keyword>
<dbReference type="Proteomes" id="UP000203589">
    <property type="component" value="Chromosome"/>
</dbReference>
<dbReference type="GO" id="GO:0043952">
    <property type="term" value="P:protein transport by the Sec complex"/>
    <property type="evidence" value="ECO:0007669"/>
    <property type="project" value="UniProtKB-UniRule"/>
</dbReference>
<evidence type="ECO:0000256" key="9">
    <source>
        <dbReference type="HAMAP-Rule" id="MF_00422"/>
    </source>
</evidence>
<evidence type="ECO:0000256" key="7">
    <source>
        <dbReference type="ARBA" id="ARBA00023010"/>
    </source>
</evidence>
<reference evidence="10 11" key="1">
    <citation type="submission" date="2017-07" db="EMBL/GenBank/DDBJ databases">
        <title>Genome Sequence of Antarctobacter heliothermus Strain SMS3 Isolated from a culture of the Diatom Skeletonema marinoi.</title>
        <authorList>
            <person name="Topel M."/>
            <person name="Pinder M.I.M."/>
            <person name="Johansson O.N."/>
            <person name="Kourtchenko O."/>
            <person name="Godhe A."/>
            <person name="Clarke A.K."/>
        </authorList>
    </citation>
    <scope>NUCLEOTIDE SEQUENCE [LARGE SCALE GENOMIC DNA]</scope>
    <source>
        <strain evidence="10 11">SMS3</strain>
    </source>
</reference>
<comment type="function">
    <text evidence="9">Essential subunit of the Sec protein translocation channel SecYEG. Clamps together the 2 halves of SecY. May contact the channel plug during translocation.</text>
</comment>
<name>A0A222DZM1_9RHOB</name>
<dbReference type="PANTHER" id="PTHR33910">
    <property type="entry name" value="PROTEIN TRANSLOCASE SUBUNIT SECE"/>
    <property type="match status" value="1"/>
</dbReference>
<evidence type="ECO:0000256" key="2">
    <source>
        <dbReference type="ARBA" id="ARBA00022448"/>
    </source>
</evidence>
<keyword evidence="11" id="KW-1185">Reference proteome</keyword>
<dbReference type="InterPro" id="IPR038379">
    <property type="entry name" value="SecE_sf"/>
</dbReference>
<keyword evidence="5 9" id="KW-0653">Protein transport</keyword>
<evidence type="ECO:0000256" key="1">
    <source>
        <dbReference type="ARBA" id="ARBA00004370"/>
    </source>
</evidence>
<dbReference type="RefSeq" id="WP_089280516.1">
    <property type="nucleotide sequence ID" value="NZ_CP022540.1"/>
</dbReference>
<dbReference type="GO" id="GO:0009306">
    <property type="term" value="P:protein secretion"/>
    <property type="evidence" value="ECO:0007669"/>
    <property type="project" value="UniProtKB-UniRule"/>
</dbReference>
<dbReference type="EMBL" id="CP022540">
    <property type="protein sequence ID" value="ASP19399.1"/>
    <property type="molecule type" value="Genomic_DNA"/>
</dbReference>
<protein>
    <recommendedName>
        <fullName evidence="9">Protein translocase subunit SecE</fullName>
    </recommendedName>
</protein>
<dbReference type="AlphaFoldDB" id="A0A222DZM1"/>
<accession>A0A222DZM1</accession>
<evidence type="ECO:0000313" key="10">
    <source>
        <dbReference type="EMBL" id="ASP19399.1"/>
    </source>
</evidence>
<keyword evidence="4 9" id="KW-0812">Transmembrane</keyword>
<dbReference type="GO" id="GO:0008320">
    <property type="term" value="F:protein transmembrane transporter activity"/>
    <property type="evidence" value="ECO:0007669"/>
    <property type="project" value="UniProtKB-UniRule"/>
</dbReference>
<gene>
    <name evidence="9" type="primary">secE</name>
    <name evidence="10" type="ORF">ANTHELSMS3_00680</name>
</gene>
<dbReference type="InterPro" id="IPR001901">
    <property type="entry name" value="Translocase_SecE/Sec61-g"/>
</dbReference>
<dbReference type="Pfam" id="PF00584">
    <property type="entry name" value="SecE"/>
    <property type="match status" value="1"/>
</dbReference>
<dbReference type="GO" id="GO:0006605">
    <property type="term" value="P:protein targeting"/>
    <property type="evidence" value="ECO:0007669"/>
    <property type="project" value="UniProtKB-UniRule"/>
</dbReference>
<evidence type="ECO:0000256" key="5">
    <source>
        <dbReference type="ARBA" id="ARBA00022927"/>
    </source>
</evidence>
<dbReference type="GO" id="GO:0065002">
    <property type="term" value="P:intracellular protein transmembrane transport"/>
    <property type="evidence" value="ECO:0007669"/>
    <property type="project" value="UniProtKB-UniRule"/>
</dbReference>
<dbReference type="OrthoDB" id="9812738at2"/>
<sequence>MATTNPLQFIQQVRAEVAKIVWPTRREVFLTTIMVFIMATLTAIFFALVDLGIRSGLQALLAAIGNG</sequence>
<proteinExistence type="inferred from homology"/>
<dbReference type="KEGG" id="aht:ANTHELSMS3_00680"/>
<dbReference type="Gene3D" id="1.20.5.1030">
    <property type="entry name" value="Preprotein translocase secy subunit"/>
    <property type="match status" value="1"/>
</dbReference>